<evidence type="ECO:0000313" key="1">
    <source>
        <dbReference type="EMBL" id="TLP53207.1"/>
    </source>
</evidence>
<gene>
    <name evidence="1" type="ORF">FED44_30565</name>
</gene>
<organism evidence="1 2">
    <name type="scientific">Microbispora triticiradicis</name>
    <dbReference type="NCBI Taxonomy" id="2200763"/>
    <lineage>
        <taxon>Bacteria</taxon>
        <taxon>Bacillati</taxon>
        <taxon>Actinomycetota</taxon>
        <taxon>Actinomycetes</taxon>
        <taxon>Streptosporangiales</taxon>
        <taxon>Streptosporangiaceae</taxon>
        <taxon>Microbispora</taxon>
    </lineage>
</organism>
<dbReference type="Gene3D" id="1.10.150.20">
    <property type="entry name" value="5' to 3' exonuclease, C-terminal subdomain"/>
    <property type="match status" value="1"/>
</dbReference>
<dbReference type="EMBL" id="VANP01000016">
    <property type="protein sequence ID" value="TLP53207.1"/>
    <property type="molecule type" value="Genomic_DNA"/>
</dbReference>
<dbReference type="OrthoDB" id="7950977at2"/>
<dbReference type="AlphaFoldDB" id="A0A5R8YKY8"/>
<dbReference type="SUPFAM" id="SSF47789">
    <property type="entry name" value="C-terminal domain of RNA polymerase alpha subunit"/>
    <property type="match status" value="1"/>
</dbReference>
<evidence type="ECO:0000313" key="2">
    <source>
        <dbReference type="Proteomes" id="UP000309033"/>
    </source>
</evidence>
<name>A0A5R8YKY8_9ACTN</name>
<keyword evidence="1" id="KW-0238">DNA-binding</keyword>
<protein>
    <submittedName>
        <fullName evidence="1">DNA-binding protein</fullName>
    </submittedName>
</protein>
<proteinExistence type="predicted"/>
<reference evidence="1" key="1">
    <citation type="submission" date="2019-05" db="EMBL/GenBank/DDBJ databases">
        <title>Isolation, diversity and antifungal activity of Actinobacteria from wheat.</title>
        <authorList>
            <person name="Yu B."/>
        </authorList>
    </citation>
    <scope>NUCLEOTIDE SEQUENCE [LARGE SCALE GENOMIC DNA]</scope>
    <source>
        <strain evidence="1">NEAU-HEGS1-5</strain>
    </source>
</reference>
<comment type="caution">
    <text evidence="1">The sequence shown here is derived from an EMBL/GenBank/DDBJ whole genome shotgun (WGS) entry which is preliminary data.</text>
</comment>
<keyword evidence="2" id="KW-1185">Reference proteome</keyword>
<sequence length="64" mass="6637">MDSSLDTLPKIGAPATRALGNAGYTALRDLVGVPRAELAKLHGMGPKALDIIQSALEQHDLSLG</sequence>
<dbReference type="Proteomes" id="UP000309033">
    <property type="component" value="Unassembled WGS sequence"/>
</dbReference>
<dbReference type="GO" id="GO:0003677">
    <property type="term" value="F:DNA binding"/>
    <property type="evidence" value="ECO:0007669"/>
    <property type="project" value="UniProtKB-KW"/>
</dbReference>
<accession>A0A5R8YKY8</accession>